<gene>
    <name evidence="2" type="ORF">THF1A12_300013</name>
</gene>
<name>A0AAU9QRY3_9VIBR</name>
<keyword evidence="1" id="KW-0233">DNA recombination</keyword>
<evidence type="ECO:0000313" key="3">
    <source>
        <dbReference type="Proteomes" id="UP001295462"/>
    </source>
</evidence>
<protein>
    <submittedName>
        <fullName evidence="2">Integrase family protein</fullName>
    </submittedName>
</protein>
<dbReference type="InterPro" id="IPR011010">
    <property type="entry name" value="DNA_brk_join_enz"/>
</dbReference>
<evidence type="ECO:0000256" key="1">
    <source>
        <dbReference type="ARBA" id="ARBA00023172"/>
    </source>
</evidence>
<proteinExistence type="predicted"/>
<comment type="caution">
    <text evidence="2">The sequence shown here is derived from an EMBL/GenBank/DDBJ whole genome shotgun (WGS) entry which is preliminary data.</text>
</comment>
<dbReference type="Proteomes" id="UP001295462">
    <property type="component" value="Unassembled WGS sequence"/>
</dbReference>
<dbReference type="AlphaFoldDB" id="A0AAU9QRY3"/>
<dbReference type="RefSeq" id="WP_409589087.1">
    <property type="nucleotide sequence ID" value="NZ_CAKMTZ010000078.1"/>
</dbReference>
<dbReference type="GO" id="GO:0006310">
    <property type="term" value="P:DNA recombination"/>
    <property type="evidence" value="ECO:0007669"/>
    <property type="project" value="UniProtKB-KW"/>
</dbReference>
<evidence type="ECO:0000313" key="2">
    <source>
        <dbReference type="EMBL" id="CAH1596531.1"/>
    </source>
</evidence>
<dbReference type="SUPFAM" id="SSF56349">
    <property type="entry name" value="DNA breaking-rejoining enzymes"/>
    <property type="match status" value="1"/>
</dbReference>
<dbReference type="GO" id="GO:0003677">
    <property type="term" value="F:DNA binding"/>
    <property type="evidence" value="ECO:0007669"/>
    <property type="project" value="InterPro"/>
</dbReference>
<accession>A0AAU9QRY3</accession>
<dbReference type="InterPro" id="IPR013762">
    <property type="entry name" value="Integrase-like_cat_sf"/>
</dbReference>
<dbReference type="Gene3D" id="1.10.443.10">
    <property type="entry name" value="Intergrase catalytic core"/>
    <property type="match status" value="1"/>
</dbReference>
<sequence length="677" mass="77453">MAELSKVISCITDIETRITIKNLSASEIKELAPLVPWRNNHSGAELMTFGGSYFKPFSRERAVVIDTGSVFFDYELKAILIAALHLGTVEGGTPYKWKTALNRVRTLKTFSQFLQARKLSSFRELNDIPELKLRTILRDFLYNPKNEGGMDLKCYTSAAKTVREGIKFLFIYELVSPHLLSRLIDELTLVKITKHEDEHRLKHSIIPTNIMKAIIATSNDYIQKVKANINVFTHAHKQANQRIYKARTADPSQVLHVTCHNIDKELSEGYELVRGLSLHTYTLILAFTGMRDNEVYALKNHCHAHRVETGETVYIIKSELSKTTDGLLELDWIANELVYDAVALLSKVNDVYQERARLLLTHHKHNMPKKHIDRYEKGLKNNRLFGLRHTKATARFIEAARGSDADVSISLGRHRFQVTAADIEQLEKMGCNYQSINQQSGKRGMKYKVGDFFNFTAHQFRHTFAWFIIANRLGDLDDIKYQFKHLNNVMTFVYSERGYEALSELRTVIEYFEEFVNKQALEDIVDSAKQNKVAGGGGNRLALFIAKLNANQTQTVFSTQQQPHFNNTRELIDFATKHSDSIRGLPHGYCTKGVSCKIKNASDPSHCLYCDTYYATPKHLPYWKAIQHNCIQKIERIKMLPDPSRYQAFLTGLEDNLSAANQILDKLEPTTQLKVDQ</sequence>
<dbReference type="GO" id="GO:0015074">
    <property type="term" value="P:DNA integration"/>
    <property type="evidence" value="ECO:0007669"/>
    <property type="project" value="InterPro"/>
</dbReference>
<organism evidence="2 3">
    <name type="scientific">Vibrio jasicida</name>
    <dbReference type="NCBI Taxonomy" id="766224"/>
    <lineage>
        <taxon>Bacteria</taxon>
        <taxon>Pseudomonadati</taxon>
        <taxon>Pseudomonadota</taxon>
        <taxon>Gammaproteobacteria</taxon>
        <taxon>Vibrionales</taxon>
        <taxon>Vibrionaceae</taxon>
        <taxon>Vibrio</taxon>
    </lineage>
</organism>
<reference evidence="2" key="1">
    <citation type="submission" date="2022-01" db="EMBL/GenBank/DDBJ databases">
        <authorList>
            <person name="Lagorce A."/>
        </authorList>
    </citation>
    <scope>NUCLEOTIDE SEQUENCE</scope>
    <source>
        <strain evidence="2">Th15_F1_A12</strain>
    </source>
</reference>
<dbReference type="EMBL" id="CAKMUD010000084">
    <property type="protein sequence ID" value="CAH1596531.1"/>
    <property type="molecule type" value="Genomic_DNA"/>
</dbReference>